<evidence type="ECO:0000256" key="3">
    <source>
        <dbReference type="SAM" id="SignalP"/>
    </source>
</evidence>
<proteinExistence type="predicted"/>
<dbReference type="PANTHER" id="PTHR42776">
    <property type="entry name" value="SERINE PEPTIDASE S9 FAMILY MEMBER"/>
    <property type="match status" value="1"/>
</dbReference>
<dbReference type="EMBL" id="QLII01000001">
    <property type="protein sequence ID" value="RAI77746.1"/>
    <property type="molecule type" value="Genomic_DNA"/>
</dbReference>
<dbReference type="Gene3D" id="2.120.10.60">
    <property type="entry name" value="Tricorn protease N-terminal domain"/>
    <property type="match status" value="1"/>
</dbReference>
<dbReference type="Gene3D" id="3.40.50.1820">
    <property type="entry name" value="alpha/beta hydrolase"/>
    <property type="match status" value="1"/>
</dbReference>
<sequence length="694" mass="75877">MCMQKQLLTFLLCSGLFSMTLAQSGGTRSGGTRSGSTNSGWTPASMMAYKRVSNPVVSPDGKLVAYVVATARMDAENSDFLSHIYVTSTDGKLNYQYTFGDKSCTDPQFSPDGQFISFLSGRGKDAKKQVYIMRLTGGEAEPVTVAKNSITTYAWSPDSKRIAYTVTDTRSTQEEKDRKEKKDWDVVDQFQNAHLYALTLTKDAKGNYPVKQLTKGPFHIAGLDWAPNSKMVVFAQQSSPSANAWTSSKIAIVSADSGAVQAIATDKGAVSQPIYSHDGKFIAYIADTGQNSWMRKMSVCLIPTGGGPVKRLVTTPDELPTLVGWSPDDKTVVVSEALRTGSAMYSLPADGGTLKKITPLTQGVYASPNLNNQGDVAFLYQTTDMPIDVYVASLTTMAARKLTDIHSDYIANKNVAKTAVITWKSKDGKYDIDGLLTYPANYQAGKKYPLILNVHGGPAGVFAQTYTGASSPYPIQAFAQQGYFVLRPNPRGSSGYGAEFRRANYRDWGNKDYDDLMLGVDKTIAMGLAHPDSLVETGWSYGGYMTSAIITKTNRFKAVMAGAPVTNLMSFNGTADISDFLPSYFGGEFWDDPQVYADHSPMFAIKNAKTPTLIIHGQSDERVPPEQGYQLHRALQRLGVKTKMITYPRQPHGFVEPKFIEDVGERVIDWFDGNLGRHTTAPYQTASAVTEGRR</sequence>
<dbReference type="SUPFAM" id="SSF82171">
    <property type="entry name" value="DPP6 N-terminal domain-like"/>
    <property type="match status" value="1"/>
</dbReference>
<keyword evidence="2" id="KW-0645">Protease</keyword>
<dbReference type="Gene3D" id="2.120.10.30">
    <property type="entry name" value="TolB, C-terminal domain"/>
    <property type="match status" value="1"/>
</dbReference>
<dbReference type="InterPro" id="IPR029058">
    <property type="entry name" value="AB_hydrolase_fold"/>
</dbReference>
<dbReference type="OrthoDB" id="9812921at2"/>
<dbReference type="InterPro" id="IPR001375">
    <property type="entry name" value="Peptidase_S9_cat"/>
</dbReference>
<evidence type="ECO:0000256" key="1">
    <source>
        <dbReference type="ARBA" id="ARBA00022801"/>
    </source>
</evidence>
<feature type="signal peptide" evidence="3">
    <location>
        <begin position="1"/>
        <end position="22"/>
    </location>
</feature>
<dbReference type="InterPro" id="IPR011659">
    <property type="entry name" value="WD40"/>
</dbReference>
<reference evidence="5 6" key="1">
    <citation type="submission" date="2018-06" db="EMBL/GenBank/DDBJ databases">
        <title>Spirosoma sp. HMF3257 Genome sequencing and assembly.</title>
        <authorList>
            <person name="Kang H."/>
            <person name="Cha I."/>
            <person name="Kim H."/>
            <person name="Kang J."/>
            <person name="Joh K."/>
        </authorList>
    </citation>
    <scope>NUCLEOTIDE SEQUENCE [LARGE SCALE GENOMIC DNA]</scope>
    <source>
        <strain evidence="5 6">HMF3257</strain>
    </source>
</reference>
<feature type="chain" id="PRO_5016304220" description="Peptidase S9 prolyl oligopeptidase catalytic domain-containing protein" evidence="3">
    <location>
        <begin position="23"/>
        <end position="694"/>
    </location>
</feature>
<evidence type="ECO:0000259" key="4">
    <source>
        <dbReference type="Pfam" id="PF00326"/>
    </source>
</evidence>
<dbReference type="GO" id="GO:0004252">
    <property type="term" value="F:serine-type endopeptidase activity"/>
    <property type="evidence" value="ECO:0007669"/>
    <property type="project" value="TreeGrafter"/>
</dbReference>
<keyword evidence="1" id="KW-0378">Hydrolase</keyword>
<protein>
    <recommendedName>
        <fullName evidence="4">Peptidase S9 prolyl oligopeptidase catalytic domain-containing protein</fullName>
    </recommendedName>
</protein>
<dbReference type="Pfam" id="PF00326">
    <property type="entry name" value="Peptidase_S9"/>
    <property type="match status" value="1"/>
</dbReference>
<keyword evidence="3" id="KW-0732">Signal</keyword>
<dbReference type="AlphaFoldDB" id="A0A327NUS1"/>
<keyword evidence="6" id="KW-1185">Reference proteome</keyword>
<evidence type="ECO:0000313" key="5">
    <source>
        <dbReference type="EMBL" id="RAI77746.1"/>
    </source>
</evidence>
<name>A0A327NUS1_9BACT</name>
<evidence type="ECO:0000256" key="2">
    <source>
        <dbReference type="ARBA" id="ARBA00022825"/>
    </source>
</evidence>
<dbReference type="PANTHER" id="PTHR42776:SF27">
    <property type="entry name" value="DIPEPTIDYL PEPTIDASE FAMILY MEMBER 6"/>
    <property type="match status" value="1"/>
</dbReference>
<dbReference type="Proteomes" id="UP000249016">
    <property type="component" value="Unassembled WGS sequence"/>
</dbReference>
<feature type="domain" description="Peptidase S9 prolyl oligopeptidase catalytic" evidence="4">
    <location>
        <begin position="475"/>
        <end position="676"/>
    </location>
</feature>
<dbReference type="GO" id="GO:0006508">
    <property type="term" value="P:proteolysis"/>
    <property type="evidence" value="ECO:0007669"/>
    <property type="project" value="InterPro"/>
</dbReference>
<keyword evidence="2" id="KW-0720">Serine protease</keyword>
<accession>A0A327NUS1</accession>
<dbReference type="Pfam" id="PF07676">
    <property type="entry name" value="PD40"/>
    <property type="match status" value="1"/>
</dbReference>
<dbReference type="SUPFAM" id="SSF53474">
    <property type="entry name" value="alpha/beta-Hydrolases"/>
    <property type="match status" value="1"/>
</dbReference>
<dbReference type="InterPro" id="IPR011042">
    <property type="entry name" value="6-blade_b-propeller_TolB-like"/>
</dbReference>
<comment type="caution">
    <text evidence="5">The sequence shown here is derived from an EMBL/GenBank/DDBJ whole genome shotgun (WGS) entry which is preliminary data.</text>
</comment>
<gene>
    <name evidence="5" type="ORF">HMF3257_32920</name>
</gene>
<evidence type="ECO:0000313" key="6">
    <source>
        <dbReference type="Proteomes" id="UP000249016"/>
    </source>
</evidence>
<organism evidence="5 6">
    <name type="scientific">Spirosoma telluris</name>
    <dbReference type="NCBI Taxonomy" id="2183553"/>
    <lineage>
        <taxon>Bacteria</taxon>
        <taxon>Pseudomonadati</taxon>
        <taxon>Bacteroidota</taxon>
        <taxon>Cytophagia</taxon>
        <taxon>Cytophagales</taxon>
        <taxon>Cytophagaceae</taxon>
        <taxon>Spirosoma</taxon>
    </lineage>
</organism>